<name>A0A9P7UNT7_9AGAR</name>
<evidence type="ECO:0000313" key="2">
    <source>
        <dbReference type="EMBL" id="KAG7087256.1"/>
    </source>
</evidence>
<feature type="compositionally biased region" description="Low complexity" evidence="1">
    <location>
        <begin position="42"/>
        <end position="51"/>
    </location>
</feature>
<protein>
    <submittedName>
        <fullName evidence="2">Uncharacterized protein</fullName>
    </submittedName>
</protein>
<feature type="compositionally biased region" description="Low complexity" evidence="1">
    <location>
        <begin position="20"/>
        <end position="34"/>
    </location>
</feature>
<dbReference type="EMBL" id="CM032189">
    <property type="protein sequence ID" value="KAG7087256.1"/>
    <property type="molecule type" value="Genomic_DNA"/>
</dbReference>
<comment type="caution">
    <text evidence="2">The sequence shown here is derived from an EMBL/GenBank/DDBJ whole genome shotgun (WGS) entry which is preliminary data.</text>
</comment>
<feature type="compositionally biased region" description="Acidic residues" evidence="1">
    <location>
        <begin position="9"/>
        <end position="19"/>
    </location>
</feature>
<proteinExistence type="predicted"/>
<keyword evidence="3" id="KW-1185">Reference proteome</keyword>
<evidence type="ECO:0000313" key="3">
    <source>
        <dbReference type="Proteomes" id="UP001049176"/>
    </source>
</evidence>
<gene>
    <name evidence="2" type="ORF">E1B28_013237</name>
</gene>
<sequence length="123" mass="13292">MGNTNRAEAEEESVDDDSNSETSSPVSSFPSPTSLDTVIATSSASHSRNSSLDTLTEVGGVKGDSDVEMKNRVLKSSCIVLKKLSEVSEIEEVLERVCETNAKNERILACAPEISIKFRLNIQ</sequence>
<dbReference type="RefSeq" id="XP_043003727.1">
    <property type="nucleotide sequence ID" value="XM_043158382.1"/>
</dbReference>
<reference evidence="2" key="1">
    <citation type="journal article" date="2021" name="Genome Biol. Evol.">
        <title>The assembled and annotated genome of the fairy-ring fungus Marasmius oreades.</title>
        <authorList>
            <person name="Hiltunen M."/>
            <person name="Ament-Velasquez S.L."/>
            <person name="Johannesson H."/>
        </authorList>
    </citation>
    <scope>NUCLEOTIDE SEQUENCE</scope>
    <source>
        <strain evidence="2">03SP1</strain>
    </source>
</reference>
<organism evidence="2 3">
    <name type="scientific">Marasmius oreades</name>
    <name type="common">fairy-ring Marasmius</name>
    <dbReference type="NCBI Taxonomy" id="181124"/>
    <lineage>
        <taxon>Eukaryota</taxon>
        <taxon>Fungi</taxon>
        <taxon>Dikarya</taxon>
        <taxon>Basidiomycota</taxon>
        <taxon>Agaricomycotina</taxon>
        <taxon>Agaricomycetes</taxon>
        <taxon>Agaricomycetidae</taxon>
        <taxon>Agaricales</taxon>
        <taxon>Marasmiineae</taxon>
        <taxon>Marasmiaceae</taxon>
        <taxon>Marasmius</taxon>
    </lineage>
</organism>
<accession>A0A9P7UNT7</accession>
<dbReference type="GeneID" id="66082312"/>
<evidence type="ECO:0000256" key="1">
    <source>
        <dbReference type="SAM" id="MobiDB-lite"/>
    </source>
</evidence>
<dbReference type="Proteomes" id="UP001049176">
    <property type="component" value="Chromosome 9"/>
</dbReference>
<dbReference type="KEGG" id="more:E1B28_013237"/>
<feature type="region of interest" description="Disordered" evidence="1">
    <location>
        <begin position="1"/>
        <end position="63"/>
    </location>
</feature>
<dbReference type="AlphaFoldDB" id="A0A9P7UNT7"/>